<dbReference type="PANTHER" id="PTHR13282:SF6">
    <property type="entry name" value="PROTEIN FAM32A"/>
    <property type="match status" value="1"/>
</dbReference>
<dbReference type="Proteomes" id="UP001479436">
    <property type="component" value="Unassembled WGS sequence"/>
</dbReference>
<reference evidence="1 2" key="1">
    <citation type="submission" date="2023-04" db="EMBL/GenBank/DDBJ databases">
        <title>Genome of Basidiobolus ranarum AG-B5.</title>
        <authorList>
            <person name="Stajich J.E."/>
            <person name="Carter-House D."/>
            <person name="Gryganskyi A."/>
        </authorList>
    </citation>
    <scope>NUCLEOTIDE SEQUENCE [LARGE SCALE GENOMIC DNA]</scope>
    <source>
        <strain evidence="1 2">AG-B5</strain>
    </source>
</reference>
<organism evidence="1 2">
    <name type="scientific">Basidiobolus ranarum</name>
    <dbReference type="NCBI Taxonomy" id="34480"/>
    <lineage>
        <taxon>Eukaryota</taxon>
        <taxon>Fungi</taxon>
        <taxon>Fungi incertae sedis</taxon>
        <taxon>Zoopagomycota</taxon>
        <taxon>Entomophthoromycotina</taxon>
        <taxon>Basidiobolomycetes</taxon>
        <taxon>Basidiobolales</taxon>
        <taxon>Basidiobolaceae</taxon>
        <taxon>Basidiobolus</taxon>
    </lineage>
</organism>
<proteinExistence type="predicted"/>
<comment type="caution">
    <text evidence="1">The sequence shown here is derived from an EMBL/GenBank/DDBJ whole genome shotgun (WGS) entry which is preliminary data.</text>
</comment>
<accession>A0ABR2X3B1</accession>
<sequence length="103" mass="11528">MSAYEQTVKGSLKLKGAGITKKKKKKSDKKLLEALEDVENETTSVPIRTKTAAELKYEAIQRQRQKDKISQAATRSHKEKVAEFNAKLESLSEHYDIPKVGPG</sequence>
<dbReference type="InterPro" id="IPR013865">
    <property type="entry name" value="FAM32A"/>
</dbReference>
<name>A0ABR2X3B1_9FUNG</name>
<protein>
    <recommendedName>
        <fullName evidence="3">Protein FAM32A</fullName>
    </recommendedName>
</protein>
<dbReference type="EMBL" id="JASJQH010000027">
    <property type="protein sequence ID" value="KAK9768245.1"/>
    <property type="molecule type" value="Genomic_DNA"/>
</dbReference>
<evidence type="ECO:0000313" key="2">
    <source>
        <dbReference type="Proteomes" id="UP001479436"/>
    </source>
</evidence>
<gene>
    <name evidence="1" type="ORF">K7432_001267</name>
</gene>
<evidence type="ECO:0008006" key="3">
    <source>
        <dbReference type="Google" id="ProtNLM"/>
    </source>
</evidence>
<dbReference type="PANTHER" id="PTHR13282">
    <property type="entry name" value="PROTEIN FAM32A"/>
    <property type="match status" value="1"/>
</dbReference>
<keyword evidence="2" id="KW-1185">Reference proteome</keyword>
<evidence type="ECO:0000313" key="1">
    <source>
        <dbReference type="EMBL" id="KAK9768245.1"/>
    </source>
</evidence>